<name>A0AAV3YIP1_9GAST</name>
<evidence type="ECO:0000256" key="1">
    <source>
        <dbReference type="SAM" id="MobiDB-lite"/>
    </source>
</evidence>
<feature type="compositionally biased region" description="Basic and acidic residues" evidence="1">
    <location>
        <begin position="84"/>
        <end position="96"/>
    </location>
</feature>
<sequence>MEEIEASSQSNLLKEENAASSEGGKVTSPDQGISKQESPKSASPKANTKPKVENKSSSKLSKFRIPGNAPLVLQMYSHIKIQKQLEQEKNSKIARTDRKRQKIKRDLAASCPPVYSSSNTFGASWTQCRVPKHLPSSTLQEPQDGQNVSDASDSSKELSDQNNERSDTDGESALQTSANGRVEHFGGRSYKIMDSARSSQAERTTRHHLTRHSPSLQSTFKSQPPDGQQSHIVKSHNINNSKNIDREKPSTPSTVHILKGPGKFQIRFSTSSTPASRQRDRGRKLKYQWDSMPPGSIASGQPSLITLDGSLL</sequence>
<dbReference type="GO" id="GO:0030414">
    <property type="term" value="F:peptidase inhibitor activity"/>
    <property type="evidence" value="ECO:0007669"/>
    <property type="project" value="UniProtKB-KW"/>
</dbReference>
<evidence type="ECO:0000313" key="2">
    <source>
        <dbReference type="EMBL" id="GFN82382.1"/>
    </source>
</evidence>
<accession>A0AAV3YIP1</accession>
<feature type="compositionally biased region" description="Polar residues" evidence="1">
    <location>
        <begin position="135"/>
        <end position="152"/>
    </location>
</feature>
<feature type="compositionally biased region" description="Polar residues" evidence="1">
    <location>
        <begin position="212"/>
        <end position="242"/>
    </location>
</feature>
<evidence type="ECO:0000313" key="3">
    <source>
        <dbReference type="Proteomes" id="UP000735302"/>
    </source>
</evidence>
<feature type="region of interest" description="Disordered" evidence="1">
    <location>
        <begin position="1"/>
        <end position="66"/>
    </location>
</feature>
<feature type="compositionally biased region" description="Polar residues" evidence="1">
    <location>
        <begin position="1"/>
        <end position="12"/>
    </location>
</feature>
<comment type="caution">
    <text evidence="2">The sequence shown here is derived from an EMBL/GenBank/DDBJ whole genome shotgun (WGS) entry which is preliminary data.</text>
</comment>
<dbReference type="EMBL" id="BLXT01000977">
    <property type="protein sequence ID" value="GFN82382.1"/>
    <property type="molecule type" value="Genomic_DNA"/>
</dbReference>
<proteinExistence type="predicted"/>
<organism evidence="2 3">
    <name type="scientific">Plakobranchus ocellatus</name>
    <dbReference type="NCBI Taxonomy" id="259542"/>
    <lineage>
        <taxon>Eukaryota</taxon>
        <taxon>Metazoa</taxon>
        <taxon>Spiralia</taxon>
        <taxon>Lophotrochozoa</taxon>
        <taxon>Mollusca</taxon>
        <taxon>Gastropoda</taxon>
        <taxon>Heterobranchia</taxon>
        <taxon>Euthyneura</taxon>
        <taxon>Panpulmonata</taxon>
        <taxon>Sacoglossa</taxon>
        <taxon>Placobranchoidea</taxon>
        <taxon>Plakobranchidae</taxon>
        <taxon>Plakobranchus</taxon>
    </lineage>
</organism>
<gene>
    <name evidence="2" type="ORF">PoB_000888800</name>
</gene>
<keyword evidence="3" id="KW-1185">Reference proteome</keyword>
<dbReference type="Proteomes" id="UP000735302">
    <property type="component" value="Unassembled WGS sequence"/>
</dbReference>
<feature type="compositionally biased region" description="Polar residues" evidence="1">
    <location>
        <begin position="28"/>
        <end position="46"/>
    </location>
</feature>
<protein>
    <submittedName>
        <fullName evidence="2">Double-headed protease inhibitor, submandibular gland</fullName>
    </submittedName>
</protein>
<feature type="compositionally biased region" description="Basic and acidic residues" evidence="1">
    <location>
        <begin position="153"/>
        <end position="168"/>
    </location>
</feature>
<reference evidence="2 3" key="1">
    <citation type="journal article" date="2021" name="Elife">
        <title>Chloroplast acquisition without the gene transfer in kleptoplastic sea slugs, Plakobranchus ocellatus.</title>
        <authorList>
            <person name="Maeda T."/>
            <person name="Takahashi S."/>
            <person name="Yoshida T."/>
            <person name="Shimamura S."/>
            <person name="Takaki Y."/>
            <person name="Nagai Y."/>
            <person name="Toyoda A."/>
            <person name="Suzuki Y."/>
            <person name="Arimoto A."/>
            <person name="Ishii H."/>
            <person name="Satoh N."/>
            <person name="Nishiyama T."/>
            <person name="Hasebe M."/>
            <person name="Maruyama T."/>
            <person name="Minagawa J."/>
            <person name="Obokata J."/>
            <person name="Shigenobu S."/>
        </authorList>
    </citation>
    <scope>NUCLEOTIDE SEQUENCE [LARGE SCALE GENOMIC DNA]</scope>
</reference>
<keyword evidence="2" id="KW-0646">Protease inhibitor</keyword>
<feature type="region of interest" description="Disordered" evidence="1">
    <location>
        <begin position="134"/>
        <end position="302"/>
    </location>
</feature>
<feature type="compositionally biased region" description="Polar residues" evidence="1">
    <location>
        <begin position="267"/>
        <end position="276"/>
    </location>
</feature>
<dbReference type="AlphaFoldDB" id="A0AAV3YIP1"/>
<feature type="region of interest" description="Disordered" evidence="1">
    <location>
        <begin position="84"/>
        <end position="122"/>
    </location>
</feature>